<keyword evidence="1" id="KW-0862">Zinc</keyword>
<feature type="region of interest" description="Disordered" evidence="2">
    <location>
        <begin position="155"/>
        <end position="186"/>
    </location>
</feature>
<dbReference type="PROSITE" id="PS50157">
    <property type="entry name" value="ZINC_FINGER_C2H2_2"/>
    <property type="match status" value="1"/>
</dbReference>
<feature type="non-terminal residue" evidence="4">
    <location>
        <position position="1"/>
    </location>
</feature>
<dbReference type="InterPro" id="IPR052797">
    <property type="entry name" value="RegFact_GeneExpr_CellDeath"/>
</dbReference>
<evidence type="ECO:0000259" key="3">
    <source>
        <dbReference type="PROSITE" id="PS50157"/>
    </source>
</evidence>
<dbReference type="EMBL" id="GANP01008348">
    <property type="protein sequence ID" value="JAB76120.1"/>
    <property type="molecule type" value="mRNA"/>
</dbReference>
<sequence>CTNCKKVFESRKRMLCHARCAHGWSSLVPSVSCDRCGNTCSSFSTMVELIMHHESEHGFVADCVQLTFQSENEFLLWKKKEEEEGGVSYICNLKKVEGASGASMQSYRCYQHKGEDKRGLPASHRQCNSSGQHCLSVMLKVIKADGIKVTYQKNHYHHEGRHPTSRKPVTGQPPLASPDEAVSSVVDPGGPCSERRSWLWANLTAANALKPVSVLRILKWPVSRTALGRINRCNMRRKLDFYFSCIRQRSSSIISGESDVLLCSQQPLLR</sequence>
<reference evidence="4" key="1">
    <citation type="journal article" date="2015" name="Sci. Rep.">
        <title>Tissue- and time-dependent transcription in Ixodes ricinus salivary glands and midguts when blood feeding on the vertebrate host.</title>
        <authorList>
            <person name="Kotsyfakis M."/>
            <person name="Schwarz A."/>
            <person name="Erhart J."/>
            <person name="Ribeiro J.M."/>
        </authorList>
    </citation>
    <scope>NUCLEOTIDE SEQUENCE</scope>
    <source>
        <tissue evidence="4">Salivary gland and midgut</tissue>
    </source>
</reference>
<keyword evidence="1" id="KW-0863">Zinc-finger</keyword>
<evidence type="ECO:0000313" key="4">
    <source>
        <dbReference type="EMBL" id="JAB76120.1"/>
    </source>
</evidence>
<proteinExistence type="evidence at transcript level"/>
<evidence type="ECO:0000256" key="2">
    <source>
        <dbReference type="SAM" id="MobiDB-lite"/>
    </source>
</evidence>
<keyword evidence="1" id="KW-0479">Metal-binding</keyword>
<name>V5GZM4_IXORI</name>
<dbReference type="AlphaFoldDB" id="V5GZM4"/>
<evidence type="ECO:0000256" key="1">
    <source>
        <dbReference type="PROSITE-ProRule" id="PRU00042"/>
    </source>
</evidence>
<accession>V5GZM4</accession>
<dbReference type="PANTHER" id="PTHR33936:SF25">
    <property type="entry name" value="C2H2-TYPE DOMAIN-CONTAINING PROTEIN"/>
    <property type="match status" value="1"/>
</dbReference>
<dbReference type="InterPro" id="IPR013087">
    <property type="entry name" value="Znf_C2H2_type"/>
</dbReference>
<feature type="domain" description="C2H2-type" evidence="3">
    <location>
        <begin position="1"/>
        <end position="22"/>
    </location>
</feature>
<dbReference type="GO" id="GO:0008270">
    <property type="term" value="F:zinc ion binding"/>
    <property type="evidence" value="ECO:0007669"/>
    <property type="project" value="UniProtKB-KW"/>
</dbReference>
<organism evidence="4">
    <name type="scientific">Ixodes ricinus</name>
    <name type="common">Common tick</name>
    <name type="synonym">Acarus ricinus</name>
    <dbReference type="NCBI Taxonomy" id="34613"/>
    <lineage>
        <taxon>Eukaryota</taxon>
        <taxon>Metazoa</taxon>
        <taxon>Ecdysozoa</taxon>
        <taxon>Arthropoda</taxon>
        <taxon>Chelicerata</taxon>
        <taxon>Arachnida</taxon>
        <taxon>Acari</taxon>
        <taxon>Parasitiformes</taxon>
        <taxon>Ixodida</taxon>
        <taxon>Ixodoidea</taxon>
        <taxon>Ixodidae</taxon>
        <taxon>Ixodinae</taxon>
        <taxon>Ixodes</taxon>
    </lineage>
</organism>
<dbReference type="PANTHER" id="PTHR33936">
    <property type="entry name" value="PROTEIN CBG17840"/>
    <property type="match status" value="1"/>
</dbReference>
<feature type="compositionally biased region" description="Basic residues" evidence="2">
    <location>
        <begin position="155"/>
        <end position="165"/>
    </location>
</feature>
<dbReference type="PROSITE" id="PS00028">
    <property type="entry name" value="ZINC_FINGER_C2H2_1"/>
    <property type="match status" value="1"/>
</dbReference>
<protein>
    <recommendedName>
        <fullName evidence="3">C2H2-type domain-containing protein</fullName>
    </recommendedName>
</protein>